<dbReference type="PANTHER" id="PTHR43788:SF8">
    <property type="entry name" value="DNA-BINDING PROTEIN SMUBP-2"/>
    <property type="match status" value="1"/>
</dbReference>
<dbReference type="OrthoDB" id="6513042at2759"/>
<evidence type="ECO:0000256" key="2">
    <source>
        <dbReference type="ARBA" id="ARBA00022801"/>
    </source>
</evidence>
<keyword evidence="2" id="KW-0378">Hydrolase</keyword>
<dbReference type="SUPFAM" id="SSF52540">
    <property type="entry name" value="P-loop containing nucleoside triphosphate hydrolases"/>
    <property type="match status" value="1"/>
</dbReference>
<dbReference type="Pfam" id="PF13604">
    <property type="entry name" value="AAA_30"/>
    <property type="match status" value="1"/>
</dbReference>
<dbReference type="InterPro" id="IPR047187">
    <property type="entry name" value="SF1_C_Upf1"/>
</dbReference>
<organism evidence="6 7">
    <name type="scientific">Hypsizygus marmoreus</name>
    <name type="common">White beech mushroom</name>
    <name type="synonym">Agaricus marmoreus</name>
    <dbReference type="NCBI Taxonomy" id="39966"/>
    <lineage>
        <taxon>Eukaryota</taxon>
        <taxon>Fungi</taxon>
        <taxon>Dikarya</taxon>
        <taxon>Basidiomycota</taxon>
        <taxon>Agaricomycotina</taxon>
        <taxon>Agaricomycetes</taxon>
        <taxon>Agaricomycetidae</taxon>
        <taxon>Agaricales</taxon>
        <taxon>Tricholomatineae</taxon>
        <taxon>Lyophyllaceae</taxon>
        <taxon>Hypsizygus</taxon>
    </lineage>
</organism>
<evidence type="ECO:0000313" key="6">
    <source>
        <dbReference type="EMBL" id="RDB26163.1"/>
    </source>
</evidence>
<accession>A0A369K2T1</accession>
<keyword evidence="7" id="KW-1185">Reference proteome</keyword>
<proteinExistence type="predicted"/>
<evidence type="ECO:0000313" key="7">
    <source>
        <dbReference type="Proteomes" id="UP000076154"/>
    </source>
</evidence>
<dbReference type="GO" id="GO:0016787">
    <property type="term" value="F:hydrolase activity"/>
    <property type="evidence" value="ECO:0007669"/>
    <property type="project" value="UniProtKB-KW"/>
</dbReference>
<dbReference type="GO" id="GO:0005524">
    <property type="term" value="F:ATP binding"/>
    <property type="evidence" value="ECO:0007669"/>
    <property type="project" value="UniProtKB-KW"/>
</dbReference>
<evidence type="ECO:0000256" key="3">
    <source>
        <dbReference type="ARBA" id="ARBA00022806"/>
    </source>
</evidence>
<dbReference type="InterPro" id="IPR027417">
    <property type="entry name" value="P-loop_NTPase"/>
</dbReference>
<keyword evidence="3" id="KW-0347">Helicase</keyword>
<dbReference type="AlphaFoldDB" id="A0A369K2T1"/>
<protein>
    <submittedName>
        <fullName evidence="6">Regulator of nonsense transcripts 1</fullName>
    </submittedName>
</protein>
<reference evidence="6" key="1">
    <citation type="submission" date="2018-04" db="EMBL/GenBank/DDBJ databases">
        <title>Whole genome sequencing of Hypsizygus marmoreus.</title>
        <authorList>
            <person name="Choi I.-G."/>
            <person name="Min B."/>
            <person name="Kim J.-G."/>
            <person name="Kim S."/>
            <person name="Oh Y.-L."/>
            <person name="Kong W.-S."/>
            <person name="Park H."/>
            <person name="Jeong J."/>
            <person name="Song E.-S."/>
        </authorList>
    </citation>
    <scope>NUCLEOTIDE SEQUENCE [LARGE SCALE GENOMIC DNA]</scope>
    <source>
        <strain evidence="6">51987-8</strain>
    </source>
</reference>
<keyword evidence="1" id="KW-0547">Nucleotide-binding</keyword>
<dbReference type="Gene3D" id="3.40.50.300">
    <property type="entry name" value="P-loop containing nucleotide triphosphate hydrolases"/>
    <property type="match status" value="2"/>
</dbReference>
<dbReference type="InParanoid" id="A0A369K2T1"/>
<evidence type="ECO:0000256" key="1">
    <source>
        <dbReference type="ARBA" id="ARBA00022741"/>
    </source>
</evidence>
<dbReference type="STRING" id="39966.A0A369K2T1"/>
<dbReference type="GO" id="GO:0043139">
    <property type="term" value="F:5'-3' DNA helicase activity"/>
    <property type="evidence" value="ECO:0007669"/>
    <property type="project" value="TreeGrafter"/>
</dbReference>
<dbReference type="Proteomes" id="UP000076154">
    <property type="component" value="Unassembled WGS sequence"/>
</dbReference>
<evidence type="ECO:0000259" key="5">
    <source>
        <dbReference type="Pfam" id="PF13087"/>
    </source>
</evidence>
<dbReference type="InterPro" id="IPR041679">
    <property type="entry name" value="DNA2/NAM7-like_C"/>
</dbReference>
<evidence type="ECO:0000256" key="4">
    <source>
        <dbReference type="ARBA" id="ARBA00022840"/>
    </source>
</evidence>
<comment type="caution">
    <text evidence="6">The sequence shown here is derived from an EMBL/GenBank/DDBJ whole genome shotgun (WGS) entry which is preliminary data.</text>
</comment>
<dbReference type="Pfam" id="PF13087">
    <property type="entry name" value="AAA_12"/>
    <property type="match status" value="1"/>
</dbReference>
<dbReference type="EMBL" id="LUEZ02000040">
    <property type="protein sequence ID" value="RDB26163.1"/>
    <property type="molecule type" value="Genomic_DNA"/>
</dbReference>
<dbReference type="CDD" id="cd17934">
    <property type="entry name" value="DEXXQc_Upf1-like"/>
    <property type="match status" value="1"/>
</dbReference>
<dbReference type="InterPro" id="IPR050534">
    <property type="entry name" value="Coronavir_polyprotein_1ab"/>
</dbReference>
<name>A0A369K2T1_HYPMA</name>
<feature type="domain" description="DNA2/NAM7 helicase-like C-terminal" evidence="5">
    <location>
        <begin position="603"/>
        <end position="773"/>
    </location>
</feature>
<dbReference type="CDD" id="cd18808">
    <property type="entry name" value="SF1_C_Upf1"/>
    <property type="match status" value="1"/>
</dbReference>
<dbReference type="PANTHER" id="PTHR43788">
    <property type="entry name" value="DNA2/NAM7 HELICASE FAMILY MEMBER"/>
    <property type="match status" value="1"/>
</dbReference>
<sequence>MPPATDTRPRNVMQTFIAGDYSLVKISTTIVQESDINSDTFLVFDHARPIGISPGYSATGKLVALAIADDKTCRIIEFVVSSPARHDTSRSRSNARAPPRRNTAGLQLLQDQVLCRSVGDIFAFDMAPLSMSLYCDSALRIINAIDIQSGFSAVDRKPLLAIKEVIGNNVPIMEKNIVETFRNPVYKRDERNHSNDLAMRAWVSQFLPGISNGAEIFEKVKKIDTLKLPAQMLDMIAKIANDSLRLDQLKPTQTKHEFTKTTDAAGQAVIRSVNYKNKLRSGQNIRATIQGTGAGEYAIRGEMAIVEGKSGVLTTNHLLGNKTMPTIISIGRDDPTTAEAQRAATVCCILQGTDKLLSDSPWIKNIWLPGDGGESLIWPEDWSLPSPTVFQVTTRHQSPPPPPSGLVLQLNASQQQAVNTMFSPLDSDRITIIQGPPGTGKTSVIASFVQLAIQAGFDGLWLVAQSNVAVKNIAEKLAKVGFLNWKLLVSNDFHYEWHEHIYTKLSEDNVIRSDRFMKLSPHALKGCKVMLCTLSMLSNRFIGKFTSQNPIKTLIVDEASQIEIGNYVTVFSHHHTKLRKACFIGDDKQLPPFGQEDLQDLQSIFEVPHLRHHALFLDTQYRMPPQIGEKISAAVYDGNLKSFDGHPITDEIIACRFIDVAGHEKVDGVSFSNTLECDAVLKLAQQLQDQQKEYQIITPYEGQRGLIETRMKNTPGLSWENKCFNVDSFQGNEQDYIVISLVRSRECGFLTNLRRTNVMLTRCKKGMFIISSRKFITGVGAPTLVGTLAEQVGSEAWLDIKDVEEGKF</sequence>
<gene>
    <name evidence="6" type="primary">smg-2</name>
    <name evidence="6" type="ORF">Hypma_006689</name>
</gene>
<keyword evidence="4" id="KW-0067">ATP-binding</keyword>